<comment type="caution">
    <text evidence="4">The sequence shown here is derived from an EMBL/GenBank/DDBJ whole genome shotgun (WGS) entry which is preliminary data.</text>
</comment>
<dbReference type="Proteomes" id="UP001153069">
    <property type="component" value="Unassembled WGS sequence"/>
</dbReference>
<proteinExistence type="predicted"/>
<evidence type="ECO:0000313" key="5">
    <source>
        <dbReference type="Proteomes" id="UP001153069"/>
    </source>
</evidence>
<evidence type="ECO:0000259" key="3">
    <source>
        <dbReference type="Pfam" id="PF01266"/>
    </source>
</evidence>
<feature type="region of interest" description="Disordered" evidence="2">
    <location>
        <begin position="495"/>
        <end position="644"/>
    </location>
</feature>
<feature type="compositionally biased region" description="Polar residues" evidence="2">
    <location>
        <begin position="703"/>
        <end position="714"/>
    </location>
</feature>
<feature type="compositionally biased region" description="Basic and acidic residues" evidence="2">
    <location>
        <begin position="720"/>
        <end position="743"/>
    </location>
</feature>
<feature type="compositionally biased region" description="Low complexity" evidence="2">
    <location>
        <begin position="601"/>
        <end position="614"/>
    </location>
</feature>
<gene>
    <name evidence="4" type="ORF">SEMRO_399_G134930.1</name>
</gene>
<protein>
    <submittedName>
        <fullName evidence="4">Protein ThiO/ThiG</fullName>
    </submittedName>
</protein>
<dbReference type="Pfam" id="PF01266">
    <property type="entry name" value="DAO"/>
    <property type="match status" value="1"/>
</dbReference>
<feature type="domain" description="FAD dependent oxidoreductase" evidence="3">
    <location>
        <begin position="24"/>
        <end position="394"/>
    </location>
</feature>
<feature type="compositionally biased region" description="Basic and acidic residues" evidence="2">
    <location>
        <begin position="635"/>
        <end position="644"/>
    </location>
</feature>
<dbReference type="Gene3D" id="3.50.50.60">
    <property type="entry name" value="FAD/NAD(P)-binding domain"/>
    <property type="match status" value="1"/>
</dbReference>
<keyword evidence="1" id="KW-0560">Oxidoreductase</keyword>
<dbReference type="InterPro" id="IPR036188">
    <property type="entry name" value="FAD/NAD-bd_sf"/>
</dbReference>
<dbReference type="AlphaFoldDB" id="A0A9N8HCA5"/>
<feature type="compositionally biased region" description="Polar residues" evidence="2">
    <location>
        <begin position="532"/>
        <end position="542"/>
    </location>
</feature>
<organism evidence="4 5">
    <name type="scientific">Seminavis robusta</name>
    <dbReference type="NCBI Taxonomy" id="568900"/>
    <lineage>
        <taxon>Eukaryota</taxon>
        <taxon>Sar</taxon>
        <taxon>Stramenopiles</taxon>
        <taxon>Ochrophyta</taxon>
        <taxon>Bacillariophyta</taxon>
        <taxon>Bacillariophyceae</taxon>
        <taxon>Bacillariophycidae</taxon>
        <taxon>Naviculales</taxon>
        <taxon>Naviculaceae</taxon>
        <taxon>Seminavis</taxon>
    </lineage>
</organism>
<dbReference type="GO" id="GO:0005737">
    <property type="term" value="C:cytoplasm"/>
    <property type="evidence" value="ECO:0007669"/>
    <property type="project" value="TreeGrafter"/>
</dbReference>
<evidence type="ECO:0000313" key="4">
    <source>
        <dbReference type="EMBL" id="CAB9509663.1"/>
    </source>
</evidence>
<dbReference type="PANTHER" id="PTHR13847:SF289">
    <property type="entry name" value="GLYCINE OXIDASE"/>
    <property type="match status" value="1"/>
</dbReference>
<evidence type="ECO:0000256" key="2">
    <source>
        <dbReference type="SAM" id="MobiDB-lite"/>
    </source>
</evidence>
<accession>A0A9N8HCA5</accession>
<feature type="region of interest" description="Disordered" evidence="2">
    <location>
        <begin position="835"/>
        <end position="867"/>
    </location>
</feature>
<dbReference type="OrthoDB" id="424974at2759"/>
<feature type="region of interest" description="Disordered" evidence="2">
    <location>
        <begin position="696"/>
        <end position="743"/>
    </location>
</feature>
<name>A0A9N8HCA5_9STRA</name>
<evidence type="ECO:0000256" key="1">
    <source>
        <dbReference type="ARBA" id="ARBA00023002"/>
    </source>
</evidence>
<dbReference type="SUPFAM" id="SSF54373">
    <property type="entry name" value="FAD-linked reductases, C-terminal domain"/>
    <property type="match status" value="1"/>
</dbReference>
<feature type="compositionally biased region" description="Pro residues" evidence="2">
    <location>
        <begin position="510"/>
        <end position="521"/>
    </location>
</feature>
<keyword evidence="5" id="KW-1185">Reference proteome</keyword>
<feature type="compositionally biased region" description="Basic and acidic residues" evidence="2">
    <location>
        <begin position="615"/>
        <end position="627"/>
    </location>
</feature>
<dbReference type="Gene3D" id="3.30.9.10">
    <property type="entry name" value="D-Amino Acid Oxidase, subunit A, domain 2"/>
    <property type="match status" value="1"/>
</dbReference>
<dbReference type="GO" id="GO:0016491">
    <property type="term" value="F:oxidoreductase activity"/>
    <property type="evidence" value="ECO:0007669"/>
    <property type="project" value="UniProtKB-KW"/>
</dbReference>
<feature type="compositionally biased region" description="Basic and acidic residues" evidence="2">
    <location>
        <begin position="568"/>
        <end position="588"/>
    </location>
</feature>
<dbReference type="SUPFAM" id="SSF51905">
    <property type="entry name" value="FAD/NAD(P)-binding domain"/>
    <property type="match status" value="1"/>
</dbReference>
<feature type="compositionally biased region" description="Basic and acidic residues" evidence="2">
    <location>
        <begin position="840"/>
        <end position="849"/>
    </location>
</feature>
<reference evidence="4" key="1">
    <citation type="submission" date="2020-06" db="EMBL/GenBank/DDBJ databases">
        <authorList>
            <consortium name="Plant Systems Biology data submission"/>
        </authorList>
    </citation>
    <scope>NUCLEOTIDE SEQUENCE</scope>
    <source>
        <strain evidence="4">D6</strain>
    </source>
</reference>
<dbReference type="InterPro" id="IPR006076">
    <property type="entry name" value="FAD-dep_OxRdtase"/>
</dbReference>
<dbReference type="EMBL" id="CAICTM010000398">
    <property type="protein sequence ID" value="CAB9509663.1"/>
    <property type="molecule type" value="Genomic_DNA"/>
</dbReference>
<dbReference type="PANTHER" id="PTHR13847">
    <property type="entry name" value="SARCOSINE DEHYDROGENASE-RELATED"/>
    <property type="match status" value="1"/>
</dbReference>
<sequence>MSSSSNNGSDFQLPNRSKKTQNKDTVIVGAGLAGLSIALYLSQLDPDRQITILDREEHDIEAKKRTTISSFAAAGMLAPQSERLPKGHLLDLCLASRRMYPEFCDLVESLAQESGQEGAKFLMPQQQSSQEPPWSVGYMASGGFLAPAFAGDTVATWAPPEDGGTATWLDEIQVRELEPNLHPEVVGGWWFPEDASVDARRLTCSLYAACIAAGVQFLCGKGYEVTSVDLNDGTCHGLWLQNGKYFKTKSVLVANGAWMRNLLPVPIEPHKGQSLALKMPADRPPILRRVLFAQDSYIVPKADGNIVIGATVEAGSFDGNVTPAGLLHILTHALELVPGLKDLPVVETWAGLRPTTPDKGPIIGKSPWKNLFLAGGYWRNGVLLAPKTAQLLACLMTDTAMSADDEALLGAFSWDRFTAKGGGATMAANARYAASMHPIHSRVSGAGVAAAVGTELGSYSTAKAAKDERQKDRKALWESDSDDAFERAAALGQRDALSFSMDNEKKDAPPSKPKPPSPVFFPEPTTEEKASNARQETAQNDLASIYDSIKENKAKQVVSLPDTGGVDTRPDPGFRIYHVDDETGESREVPPYTKPVDFLQSISKDTTSTTASDSVPEKISKSSDKNANKATPSSKSDKSSYNEKTYDGYQDILVANAGKSREEELQSMRQARFKNRLDQESIDASKIGTITDEFKEFEESEEPASSQTDLSSAYQAILDNKSKQKVELPDTSDVEQRPDPGFRIFHVDSETGESREVPPYTKPVDFLLSLAEEKAPNATVTEATISSEGIDGVSKLENDEHLNGLSKINGDHSGKAANEEYSEKTFDGYQDIIEANSANTREEELEAMRRARQSNRLGQSGIDDSKL</sequence>